<feature type="transmembrane region" description="Helical" evidence="1">
    <location>
        <begin position="6"/>
        <end position="24"/>
    </location>
</feature>
<keyword evidence="1" id="KW-0472">Membrane</keyword>
<proteinExistence type="predicted"/>
<feature type="transmembrane region" description="Helical" evidence="1">
    <location>
        <begin position="65"/>
        <end position="89"/>
    </location>
</feature>
<keyword evidence="1" id="KW-1133">Transmembrane helix</keyword>
<evidence type="ECO:0008006" key="4">
    <source>
        <dbReference type="Google" id="ProtNLM"/>
    </source>
</evidence>
<accession>A0ABU6MIX5</accession>
<keyword evidence="1" id="KW-0812">Transmembrane</keyword>
<comment type="caution">
    <text evidence="2">The sequence shown here is derived from an EMBL/GenBank/DDBJ whole genome shotgun (WGS) entry which is preliminary data.</text>
</comment>
<dbReference type="EMBL" id="JARMAB010000025">
    <property type="protein sequence ID" value="MED1204608.1"/>
    <property type="molecule type" value="Genomic_DNA"/>
</dbReference>
<protein>
    <recommendedName>
        <fullName evidence="4">Transmembrane protein</fullName>
    </recommendedName>
</protein>
<reference evidence="2 3" key="1">
    <citation type="submission" date="2023-03" db="EMBL/GenBank/DDBJ databases">
        <title>Bacillus Genome Sequencing.</title>
        <authorList>
            <person name="Dunlap C."/>
        </authorList>
    </citation>
    <scope>NUCLEOTIDE SEQUENCE [LARGE SCALE GENOMIC DNA]</scope>
    <source>
        <strain evidence="2 3">B-23453</strain>
    </source>
</reference>
<keyword evidence="3" id="KW-1185">Reference proteome</keyword>
<dbReference type="RefSeq" id="WP_066268180.1">
    <property type="nucleotide sequence ID" value="NZ_JARMAB010000025.1"/>
</dbReference>
<evidence type="ECO:0000313" key="2">
    <source>
        <dbReference type="EMBL" id="MED1204608.1"/>
    </source>
</evidence>
<sequence length="203" mass="23562">MSRESIIGLAVSAALLAYYLFVFYQQGMLQLKKGKILYPDKPIQLKDPHNFPLRLKTYPQGKMRLFLIILVFGVGISIVLMFLCLSGRVPELTDFYAAVIPSLIILPYYLPFEIREDGIVFRRFIKWSAIGSCTFEYIGVYHTHYTQTSPEETCFTMHFNNYEDKKMTRVLVVTEEQKAKIETLLEHYGIKTVEKKADNTFAY</sequence>
<feature type="transmembrane region" description="Helical" evidence="1">
    <location>
        <begin position="95"/>
        <end position="112"/>
    </location>
</feature>
<organism evidence="2 3">
    <name type="scientific">Heyndrickxia acidicola</name>
    <dbReference type="NCBI Taxonomy" id="209389"/>
    <lineage>
        <taxon>Bacteria</taxon>
        <taxon>Bacillati</taxon>
        <taxon>Bacillota</taxon>
        <taxon>Bacilli</taxon>
        <taxon>Bacillales</taxon>
        <taxon>Bacillaceae</taxon>
        <taxon>Heyndrickxia</taxon>
    </lineage>
</organism>
<evidence type="ECO:0000313" key="3">
    <source>
        <dbReference type="Proteomes" id="UP001341444"/>
    </source>
</evidence>
<gene>
    <name evidence="2" type="ORF">P4T90_16300</name>
</gene>
<dbReference type="Proteomes" id="UP001341444">
    <property type="component" value="Unassembled WGS sequence"/>
</dbReference>
<evidence type="ECO:0000256" key="1">
    <source>
        <dbReference type="SAM" id="Phobius"/>
    </source>
</evidence>
<name>A0ABU6MIX5_9BACI</name>